<keyword evidence="3 5" id="KW-1133">Transmembrane helix</keyword>
<feature type="transmembrane region" description="Helical" evidence="5">
    <location>
        <begin position="50"/>
        <end position="66"/>
    </location>
</feature>
<dbReference type="Pfam" id="PF02694">
    <property type="entry name" value="UPF0060"/>
    <property type="match status" value="1"/>
</dbReference>
<evidence type="ECO:0000256" key="2">
    <source>
        <dbReference type="ARBA" id="ARBA00022692"/>
    </source>
</evidence>
<organism evidence="6 7">
    <name type="scientific">Chaetoceros tenuissimus</name>
    <dbReference type="NCBI Taxonomy" id="426638"/>
    <lineage>
        <taxon>Eukaryota</taxon>
        <taxon>Sar</taxon>
        <taxon>Stramenopiles</taxon>
        <taxon>Ochrophyta</taxon>
        <taxon>Bacillariophyta</taxon>
        <taxon>Coscinodiscophyceae</taxon>
        <taxon>Chaetocerotophycidae</taxon>
        <taxon>Chaetocerotales</taxon>
        <taxon>Chaetocerotaceae</taxon>
        <taxon>Chaetoceros</taxon>
    </lineage>
</organism>
<gene>
    <name evidence="6" type="ORF">CTEN210_05141</name>
</gene>
<evidence type="ECO:0000256" key="5">
    <source>
        <dbReference type="SAM" id="Phobius"/>
    </source>
</evidence>
<dbReference type="Gene3D" id="1.10.3730.20">
    <property type="match status" value="1"/>
</dbReference>
<keyword evidence="1" id="KW-1003">Cell membrane</keyword>
<keyword evidence="4 5" id="KW-0472">Membrane</keyword>
<dbReference type="PANTHER" id="PTHR36116">
    <property type="entry name" value="UPF0060 MEMBRANE PROTEIN YNFA"/>
    <property type="match status" value="1"/>
</dbReference>
<evidence type="ECO:0000313" key="7">
    <source>
        <dbReference type="Proteomes" id="UP001054902"/>
    </source>
</evidence>
<feature type="transmembrane region" description="Helical" evidence="5">
    <location>
        <begin position="104"/>
        <end position="123"/>
    </location>
</feature>
<evidence type="ECO:0000256" key="3">
    <source>
        <dbReference type="ARBA" id="ARBA00022989"/>
    </source>
</evidence>
<evidence type="ECO:0000256" key="4">
    <source>
        <dbReference type="ARBA" id="ARBA00023136"/>
    </source>
</evidence>
<dbReference type="AlphaFoldDB" id="A0AAD3H362"/>
<feature type="transmembrane region" description="Helical" evidence="5">
    <location>
        <begin position="78"/>
        <end position="97"/>
    </location>
</feature>
<name>A0AAD3H362_9STRA</name>
<comment type="caution">
    <text evidence="6">The sequence shown here is derived from an EMBL/GenBank/DDBJ whole genome shotgun (WGS) entry which is preliminary data.</text>
</comment>
<dbReference type="GO" id="GO:0005886">
    <property type="term" value="C:plasma membrane"/>
    <property type="evidence" value="ECO:0007669"/>
    <property type="project" value="TreeGrafter"/>
</dbReference>
<evidence type="ECO:0000313" key="6">
    <source>
        <dbReference type="EMBL" id="GFH48665.1"/>
    </source>
</evidence>
<evidence type="ECO:0000256" key="1">
    <source>
        <dbReference type="ARBA" id="ARBA00022475"/>
    </source>
</evidence>
<dbReference type="SUPFAM" id="SSF103481">
    <property type="entry name" value="Multidrug resistance efflux transporter EmrE"/>
    <property type="match status" value="1"/>
</dbReference>
<feature type="transmembrane region" description="Helical" evidence="5">
    <location>
        <begin position="20"/>
        <end position="41"/>
    </location>
</feature>
<proteinExistence type="predicted"/>
<dbReference type="InterPro" id="IPR037185">
    <property type="entry name" value="EmrE-like"/>
</dbReference>
<dbReference type="Proteomes" id="UP001054902">
    <property type="component" value="Unassembled WGS sequence"/>
</dbReference>
<sequence length="126" mass="14112">MSDESIEGEEKFQWTALKILWAVAIFIAAGFAEIIGGWFVWKAIRDKKPWYYALIGSLILISYGFIPCLQPTNSFGRIYAVYGGFFIVLSFLLGWLLDSDRPDLGDIVGGSISLIGVIVIMLWPRS</sequence>
<accession>A0AAD3H362</accession>
<keyword evidence="2 5" id="KW-0812">Transmembrane</keyword>
<dbReference type="PANTHER" id="PTHR36116:SF1">
    <property type="entry name" value="UPF0060 MEMBRANE PROTEIN YNFA"/>
    <property type="match status" value="1"/>
</dbReference>
<keyword evidence="7" id="KW-1185">Reference proteome</keyword>
<dbReference type="EMBL" id="BLLK01000029">
    <property type="protein sequence ID" value="GFH48665.1"/>
    <property type="molecule type" value="Genomic_DNA"/>
</dbReference>
<reference evidence="6 7" key="1">
    <citation type="journal article" date="2021" name="Sci. Rep.">
        <title>The genome of the diatom Chaetoceros tenuissimus carries an ancient integrated fragment of an extant virus.</title>
        <authorList>
            <person name="Hongo Y."/>
            <person name="Kimura K."/>
            <person name="Takaki Y."/>
            <person name="Yoshida Y."/>
            <person name="Baba S."/>
            <person name="Kobayashi G."/>
            <person name="Nagasaki K."/>
            <person name="Hano T."/>
            <person name="Tomaru Y."/>
        </authorList>
    </citation>
    <scope>NUCLEOTIDE SEQUENCE [LARGE SCALE GENOMIC DNA]</scope>
    <source>
        <strain evidence="6 7">NIES-3715</strain>
    </source>
</reference>
<protein>
    <submittedName>
        <fullName evidence="6">Uncharacterized protein</fullName>
    </submittedName>
</protein>
<dbReference type="InterPro" id="IPR003844">
    <property type="entry name" value="UPF0060"/>
</dbReference>